<name>A0A392PY25_9FABA</name>
<dbReference type="PANTHER" id="PTHR33116:SF78">
    <property type="entry name" value="OS12G0587133 PROTEIN"/>
    <property type="match status" value="1"/>
</dbReference>
<comment type="caution">
    <text evidence="1">The sequence shown here is derived from an EMBL/GenBank/DDBJ whole genome shotgun (WGS) entry which is preliminary data.</text>
</comment>
<accession>A0A392PY25</accession>
<organism evidence="1 2">
    <name type="scientific">Trifolium medium</name>
    <dbReference type="NCBI Taxonomy" id="97028"/>
    <lineage>
        <taxon>Eukaryota</taxon>
        <taxon>Viridiplantae</taxon>
        <taxon>Streptophyta</taxon>
        <taxon>Embryophyta</taxon>
        <taxon>Tracheophyta</taxon>
        <taxon>Spermatophyta</taxon>
        <taxon>Magnoliopsida</taxon>
        <taxon>eudicotyledons</taxon>
        <taxon>Gunneridae</taxon>
        <taxon>Pentapetalae</taxon>
        <taxon>rosids</taxon>
        <taxon>fabids</taxon>
        <taxon>Fabales</taxon>
        <taxon>Fabaceae</taxon>
        <taxon>Papilionoideae</taxon>
        <taxon>50 kb inversion clade</taxon>
        <taxon>NPAAA clade</taxon>
        <taxon>Hologalegina</taxon>
        <taxon>IRL clade</taxon>
        <taxon>Trifolieae</taxon>
        <taxon>Trifolium</taxon>
    </lineage>
</organism>
<protein>
    <submittedName>
        <fullName evidence="1">Putative ribonuclease H protein</fullName>
    </submittedName>
</protein>
<evidence type="ECO:0000313" key="1">
    <source>
        <dbReference type="EMBL" id="MCI15865.1"/>
    </source>
</evidence>
<dbReference type="PANTHER" id="PTHR33116">
    <property type="entry name" value="REVERSE TRANSCRIPTASE ZINC-BINDING DOMAIN-CONTAINING PROTEIN-RELATED-RELATED"/>
    <property type="match status" value="1"/>
</dbReference>
<sequence length="167" mass="19106">MSNGMVLEMSISVRIEESGEPYVLMNSVMMILDKFCKMSGQEVSIEKTSILYSKNVSRRMRDRLHQISGFKETSSLGKYLGVPLTGRSPRRNDYNYLIDQVSSKLMAWKANHLSFAGRVTLAKSVLEAMPIYPMMSTIIPKGCLDEIERLQRKFIWGDTENARKYHA</sequence>
<evidence type="ECO:0000313" key="2">
    <source>
        <dbReference type="Proteomes" id="UP000265520"/>
    </source>
</evidence>
<reference evidence="1 2" key="1">
    <citation type="journal article" date="2018" name="Front. Plant Sci.">
        <title>Red Clover (Trifolium pratense) and Zigzag Clover (T. medium) - A Picture of Genomic Similarities and Differences.</title>
        <authorList>
            <person name="Dluhosova J."/>
            <person name="Istvanek J."/>
            <person name="Nedelnik J."/>
            <person name="Repkova J."/>
        </authorList>
    </citation>
    <scope>NUCLEOTIDE SEQUENCE [LARGE SCALE GENOMIC DNA]</scope>
    <source>
        <strain evidence="2">cv. 10/8</strain>
        <tissue evidence="1">Leaf</tissue>
    </source>
</reference>
<dbReference type="Proteomes" id="UP000265520">
    <property type="component" value="Unassembled WGS sequence"/>
</dbReference>
<dbReference type="EMBL" id="LXQA010098345">
    <property type="protein sequence ID" value="MCI15865.1"/>
    <property type="molecule type" value="Genomic_DNA"/>
</dbReference>
<feature type="non-terminal residue" evidence="1">
    <location>
        <position position="167"/>
    </location>
</feature>
<dbReference type="AlphaFoldDB" id="A0A392PY25"/>
<keyword evidence="2" id="KW-1185">Reference proteome</keyword>
<proteinExistence type="predicted"/>